<keyword evidence="1" id="KW-0732">Signal</keyword>
<comment type="caution">
    <text evidence="2">The sequence shown here is derived from an EMBL/GenBank/DDBJ whole genome shotgun (WGS) entry which is preliminary data.</text>
</comment>
<dbReference type="EMBL" id="BAABRI010000016">
    <property type="protein sequence ID" value="GAA5483601.1"/>
    <property type="molecule type" value="Genomic_DNA"/>
</dbReference>
<gene>
    <name evidence="2" type="ORF">Hsar01_02835</name>
</gene>
<proteinExistence type="predicted"/>
<name>A0ABP9UTC5_9BACT</name>
<dbReference type="RefSeq" id="WP_353567712.1">
    <property type="nucleotide sequence ID" value="NZ_BAABRI010000016.1"/>
</dbReference>
<reference evidence="2 3" key="1">
    <citation type="submission" date="2024-02" db="EMBL/GenBank/DDBJ databases">
        <title>Haloferula sargassicola NBRC 104335.</title>
        <authorList>
            <person name="Ichikawa N."/>
            <person name="Katano-Makiyama Y."/>
            <person name="Hidaka K."/>
        </authorList>
    </citation>
    <scope>NUCLEOTIDE SEQUENCE [LARGE SCALE GENOMIC DNA]</scope>
    <source>
        <strain evidence="2 3">NBRC 104335</strain>
    </source>
</reference>
<protein>
    <submittedName>
        <fullName evidence="2">Uncharacterized protein</fullName>
    </submittedName>
</protein>
<organism evidence="2 3">
    <name type="scientific">Haloferula sargassicola</name>
    <dbReference type="NCBI Taxonomy" id="490096"/>
    <lineage>
        <taxon>Bacteria</taxon>
        <taxon>Pseudomonadati</taxon>
        <taxon>Verrucomicrobiota</taxon>
        <taxon>Verrucomicrobiia</taxon>
        <taxon>Verrucomicrobiales</taxon>
        <taxon>Verrucomicrobiaceae</taxon>
        <taxon>Haloferula</taxon>
    </lineage>
</organism>
<sequence length="298" mass="31434">MNLVLALLMALPAAAQVVKVDAASQQRYGVETAGLQHAELPGTLKGWAEVTDPQPLLQQWSALALARRDAAAARKEADRTATLNRDGRLASDRAVEEAAKQADAADQQVRLAELALVSTWGREGLEVLESGQLAGDLQSGRRLLVRLSLPAGSVPPATVTGATVSPLHGGRIAAETWWPDPRVNASRQPGYLLVVPPGDVRWPVGTPLKGTLLLPGGAAEGYTIPPGAVVIEDGAAWVFQQHGRDDFEQHRISDEHAAQDGWFVEGDALAAGEPLVVKGAQGILSQKIQHSVGPAESD</sequence>
<evidence type="ECO:0000313" key="3">
    <source>
        <dbReference type="Proteomes" id="UP001476282"/>
    </source>
</evidence>
<feature type="signal peptide" evidence="1">
    <location>
        <begin position="1"/>
        <end position="15"/>
    </location>
</feature>
<feature type="chain" id="PRO_5046377952" evidence="1">
    <location>
        <begin position="16"/>
        <end position="298"/>
    </location>
</feature>
<accession>A0ABP9UTC5</accession>
<keyword evidence="3" id="KW-1185">Reference proteome</keyword>
<dbReference type="Proteomes" id="UP001476282">
    <property type="component" value="Unassembled WGS sequence"/>
</dbReference>
<evidence type="ECO:0000256" key="1">
    <source>
        <dbReference type="SAM" id="SignalP"/>
    </source>
</evidence>
<evidence type="ECO:0000313" key="2">
    <source>
        <dbReference type="EMBL" id="GAA5483601.1"/>
    </source>
</evidence>